<comment type="caution">
    <text evidence="3">The sequence shown here is derived from an EMBL/GenBank/DDBJ whole genome shotgun (WGS) entry which is preliminary data.</text>
</comment>
<organism evidence="3 4">
    <name type="scientific">Paenibacillus aceti</name>
    <dbReference type="NCBI Taxonomy" id="1820010"/>
    <lineage>
        <taxon>Bacteria</taxon>
        <taxon>Bacillati</taxon>
        <taxon>Bacillota</taxon>
        <taxon>Bacilli</taxon>
        <taxon>Bacillales</taxon>
        <taxon>Paenibacillaceae</taxon>
        <taxon>Paenibacillus</taxon>
    </lineage>
</organism>
<dbReference type="PROSITE" id="PS51272">
    <property type="entry name" value="SLH"/>
    <property type="match status" value="3"/>
</dbReference>
<feature type="domain" description="SLH" evidence="2">
    <location>
        <begin position="92"/>
        <end position="152"/>
    </location>
</feature>
<feature type="domain" description="SLH" evidence="2">
    <location>
        <begin position="28"/>
        <end position="91"/>
    </location>
</feature>
<dbReference type="InterPro" id="IPR001119">
    <property type="entry name" value="SLH_dom"/>
</dbReference>
<evidence type="ECO:0000259" key="2">
    <source>
        <dbReference type="PROSITE" id="PS51272"/>
    </source>
</evidence>
<accession>A0ABQ1VNX3</accession>
<evidence type="ECO:0000313" key="4">
    <source>
        <dbReference type="Proteomes" id="UP000608420"/>
    </source>
</evidence>
<name>A0ABQ1VNX3_9BACL</name>
<reference evidence="4" key="1">
    <citation type="journal article" date="2019" name="Int. J. Syst. Evol. Microbiol.">
        <title>The Global Catalogue of Microorganisms (GCM) 10K type strain sequencing project: providing services to taxonomists for standard genome sequencing and annotation.</title>
        <authorList>
            <consortium name="The Broad Institute Genomics Platform"/>
            <consortium name="The Broad Institute Genome Sequencing Center for Infectious Disease"/>
            <person name="Wu L."/>
            <person name="Ma J."/>
        </authorList>
    </citation>
    <scope>NUCLEOTIDE SEQUENCE [LARGE SCALE GENOMIC DNA]</scope>
    <source>
        <strain evidence="4">CGMCC 1.15420</strain>
    </source>
</reference>
<gene>
    <name evidence="3" type="ORF">GCM10010913_02050</name>
</gene>
<feature type="signal peptide" evidence="1">
    <location>
        <begin position="1"/>
        <end position="26"/>
    </location>
</feature>
<protein>
    <recommendedName>
        <fullName evidence="2">SLH domain-containing protein</fullName>
    </recommendedName>
</protein>
<feature type="chain" id="PRO_5046849216" description="SLH domain-containing protein" evidence="1">
    <location>
        <begin position="27"/>
        <end position="409"/>
    </location>
</feature>
<proteinExistence type="predicted"/>
<keyword evidence="4" id="KW-1185">Reference proteome</keyword>
<dbReference type="Proteomes" id="UP000608420">
    <property type="component" value="Unassembled WGS sequence"/>
</dbReference>
<dbReference type="Pfam" id="PF00395">
    <property type="entry name" value="SLH"/>
    <property type="match status" value="3"/>
</dbReference>
<keyword evidence="1" id="KW-0732">Signal</keyword>
<dbReference type="EMBL" id="BMIW01000001">
    <property type="protein sequence ID" value="GGF84188.1"/>
    <property type="molecule type" value="Genomic_DNA"/>
</dbReference>
<dbReference type="PANTHER" id="PTHR43308">
    <property type="entry name" value="OUTER MEMBRANE PROTEIN ALPHA-RELATED"/>
    <property type="match status" value="1"/>
</dbReference>
<sequence length="409" mass="45348">MKKWLSVLLGGAIGLGAICMAMPVSAGANGGFKDVKADHWAQKAIESAASKGYFKGYSDGTFKPNATLTRAEFAATLARLSKMNAAESTEQVFADLSGHWSEAEVNRAVVMGFIDPKDYPKGFQPNTPITRFEIAKWMTSGLAAVDADYQQALEDTKTTVIPVREYFTPGIPESKAPYVAVAMGTKLLSGYPNGTFGLNSHATRAEASTILLRYESVSDKKADDFLGLKELRQVGTERTNMETISPFTTGYNSFNDVVNKTYTFRNKSGSLKLHNYIVIDTENFKEIKSIYAPMFIDGSDYVERLDKKGIYRAYIQITIYPKSKKFGIGHYMNGVIDGIVSGSRVSNKNIVGKYGYLTLPNTNSEQFFHDNLDENDGVTLWVERFLDYNKIGDQLTTDDYSFVSIKIKK</sequence>
<feature type="domain" description="SLH" evidence="2">
    <location>
        <begin position="162"/>
        <end position="225"/>
    </location>
</feature>
<evidence type="ECO:0000256" key="1">
    <source>
        <dbReference type="SAM" id="SignalP"/>
    </source>
</evidence>
<dbReference type="InterPro" id="IPR051465">
    <property type="entry name" value="Cell_Envelope_Struct_Comp"/>
</dbReference>
<dbReference type="PANTHER" id="PTHR43308:SF5">
    <property type="entry name" value="S-LAYER PROTEIN _ PEPTIDOGLYCAN ENDO-BETA-N-ACETYLGLUCOSAMINIDASE"/>
    <property type="match status" value="1"/>
</dbReference>
<evidence type="ECO:0000313" key="3">
    <source>
        <dbReference type="EMBL" id="GGF84188.1"/>
    </source>
</evidence>
<dbReference type="RefSeq" id="WP_162944243.1">
    <property type="nucleotide sequence ID" value="NZ_BMIW01000001.1"/>
</dbReference>